<keyword evidence="2" id="KW-0479">Metal-binding</keyword>
<evidence type="ECO:0000259" key="3">
    <source>
        <dbReference type="Pfam" id="PF01557"/>
    </source>
</evidence>
<gene>
    <name evidence="5" type="ORF">FF098_000720</name>
    <name evidence="4" type="ORF">GCM10011355_01450</name>
</gene>
<evidence type="ECO:0000313" key="7">
    <source>
        <dbReference type="Proteomes" id="UP000818603"/>
    </source>
</evidence>
<dbReference type="GO" id="GO:0016829">
    <property type="term" value="F:lyase activity"/>
    <property type="evidence" value="ECO:0007669"/>
    <property type="project" value="UniProtKB-KW"/>
</dbReference>
<proteinExistence type="inferred from homology"/>
<dbReference type="Proteomes" id="UP000621856">
    <property type="component" value="Unassembled WGS sequence"/>
</dbReference>
<reference evidence="4" key="3">
    <citation type="submission" date="2020-09" db="EMBL/GenBank/DDBJ databases">
        <authorList>
            <person name="Sun Q."/>
            <person name="Zhou Y."/>
        </authorList>
    </citation>
    <scope>NUCLEOTIDE SEQUENCE</scope>
    <source>
        <strain evidence="4">CGMCC 1.14984</strain>
    </source>
</reference>
<evidence type="ECO:0000313" key="4">
    <source>
        <dbReference type="EMBL" id="GGH92292.1"/>
    </source>
</evidence>
<dbReference type="Proteomes" id="UP000818603">
    <property type="component" value="Unassembled WGS sequence"/>
</dbReference>
<dbReference type="PANTHER" id="PTHR42796:SF4">
    <property type="entry name" value="FUMARYLACETOACETATE HYDROLASE DOMAIN-CONTAINING PROTEIN 2A"/>
    <property type="match status" value="1"/>
</dbReference>
<reference evidence="5 7" key="2">
    <citation type="submission" date="2020-02" db="EMBL/GenBank/DDBJ databases">
        <title>Genome sequence of Parvularcula flava strain NH6-79.</title>
        <authorList>
            <person name="Abdul Karim M.H."/>
            <person name="Lam M.Q."/>
            <person name="Chen S.J."/>
            <person name="Yahya A."/>
            <person name="Shahir S."/>
            <person name="Shamsir M.S."/>
            <person name="Chong C.S."/>
        </authorList>
    </citation>
    <scope>NUCLEOTIDE SEQUENCE [LARGE SCALE GENOMIC DNA]</scope>
    <source>
        <strain evidence="5 7">NH6-79</strain>
    </source>
</reference>
<comment type="caution">
    <text evidence="4">The sequence shown here is derived from an EMBL/GenBank/DDBJ whole genome shotgun (WGS) entry which is preliminary data.</text>
</comment>
<keyword evidence="7" id="KW-1185">Reference proteome</keyword>
<name>A0A8J3EPR0_9PROT</name>
<feature type="domain" description="Fumarylacetoacetase-like C-terminal" evidence="3">
    <location>
        <begin position="72"/>
        <end position="278"/>
    </location>
</feature>
<dbReference type="FunFam" id="3.90.850.10:FF:000002">
    <property type="entry name" value="2-hydroxyhepta-2,4-diene-1,7-dioate isomerase"/>
    <property type="match status" value="1"/>
</dbReference>
<evidence type="ECO:0000313" key="6">
    <source>
        <dbReference type="Proteomes" id="UP000621856"/>
    </source>
</evidence>
<dbReference type="GO" id="GO:0016787">
    <property type="term" value="F:hydrolase activity"/>
    <property type="evidence" value="ECO:0007669"/>
    <property type="project" value="UniProtKB-KW"/>
</dbReference>
<dbReference type="InterPro" id="IPR011234">
    <property type="entry name" value="Fumarylacetoacetase-like_C"/>
</dbReference>
<dbReference type="InterPro" id="IPR036663">
    <property type="entry name" value="Fumarylacetoacetase_C_sf"/>
</dbReference>
<dbReference type="EMBL" id="VCJR02000001">
    <property type="protein sequence ID" value="NHK26424.1"/>
    <property type="molecule type" value="Genomic_DNA"/>
</dbReference>
<dbReference type="AlphaFoldDB" id="A0A8J3EPR0"/>
<dbReference type="InterPro" id="IPR051121">
    <property type="entry name" value="FAH"/>
</dbReference>
<dbReference type="Gene3D" id="3.90.850.10">
    <property type="entry name" value="Fumarylacetoacetase-like, C-terminal domain"/>
    <property type="match status" value="1"/>
</dbReference>
<evidence type="ECO:0000313" key="5">
    <source>
        <dbReference type="EMBL" id="NHK26424.1"/>
    </source>
</evidence>
<dbReference type="GO" id="GO:0019752">
    <property type="term" value="P:carboxylic acid metabolic process"/>
    <property type="evidence" value="ECO:0007669"/>
    <property type="project" value="UniProtKB-ARBA"/>
</dbReference>
<evidence type="ECO:0000256" key="1">
    <source>
        <dbReference type="ARBA" id="ARBA00010211"/>
    </source>
</evidence>
<dbReference type="EMBL" id="BMGZ01000001">
    <property type="protein sequence ID" value="GGH92292.1"/>
    <property type="molecule type" value="Genomic_DNA"/>
</dbReference>
<dbReference type="RefSeq" id="WP_155135950.1">
    <property type="nucleotide sequence ID" value="NZ_BMGZ01000001.1"/>
</dbReference>
<organism evidence="4 6">
    <name type="scientific">Aquisalinus luteolus</name>
    <dbReference type="NCBI Taxonomy" id="1566827"/>
    <lineage>
        <taxon>Bacteria</taxon>
        <taxon>Pseudomonadati</taxon>
        <taxon>Pseudomonadota</taxon>
        <taxon>Alphaproteobacteria</taxon>
        <taxon>Parvularculales</taxon>
        <taxon>Parvularculaceae</taxon>
        <taxon>Aquisalinus</taxon>
    </lineage>
</organism>
<sequence>MKLCRYGLPGKEQPGLLDTDGRIRDLSKHIDDITPAVLSPRMMKHLSELDIDTLPLVEEGVRYGIPVNGIPKIVAVGLNYEDHAKEAGLPVPTEPITFMKAVSSLTGPNDDVMLPQDSTHSDWEVELGVIIGQRMSYVAEEDALSHVAGYVLANDVSERFNQKQRGSQWSKGKGHDTFCPVGPWLVTADELGDPQDLAMYLDVNGERKQTGNTRTMIFTVAEALSYISRYMTLMPGDLVITGTPPGVGEGQKPNAQYLAAGDIMELGIDGLGTQRQTVIAWSRTAIEGDLS</sequence>
<reference evidence="4" key="1">
    <citation type="journal article" date="2014" name="Int. J. Syst. Evol. Microbiol.">
        <title>Complete genome sequence of Corynebacterium casei LMG S-19264T (=DSM 44701T), isolated from a smear-ripened cheese.</title>
        <authorList>
            <consortium name="US DOE Joint Genome Institute (JGI-PGF)"/>
            <person name="Walter F."/>
            <person name="Albersmeier A."/>
            <person name="Kalinowski J."/>
            <person name="Ruckert C."/>
        </authorList>
    </citation>
    <scope>NUCLEOTIDE SEQUENCE</scope>
    <source>
        <strain evidence="4">CGMCC 1.14984</strain>
    </source>
</reference>
<keyword evidence="5" id="KW-0378">Hydrolase</keyword>
<evidence type="ECO:0000256" key="2">
    <source>
        <dbReference type="ARBA" id="ARBA00022723"/>
    </source>
</evidence>
<accession>A0A8J3EPR0</accession>
<dbReference type="Pfam" id="PF01557">
    <property type="entry name" value="FAA_hydrolase"/>
    <property type="match status" value="1"/>
</dbReference>
<comment type="similarity">
    <text evidence="1">Belongs to the FAH family.</text>
</comment>
<dbReference type="PANTHER" id="PTHR42796">
    <property type="entry name" value="FUMARYLACETOACETATE HYDROLASE DOMAIN-CONTAINING PROTEIN 2A-RELATED"/>
    <property type="match status" value="1"/>
</dbReference>
<dbReference type="SUPFAM" id="SSF56529">
    <property type="entry name" value="FAH"/>
    <property type="match status" value="1"/>
</dbReference>
<dbReference type="GO" id="GO:0016853">
    <property type="term" value="F:isomerase activity"/>
    <property type="evidence" value="ECO:0007669"/>
    <property type="project" value="UniProtKB-ARBA"/>
</dbReference>
<dbReference type="GO" id="GO:0046872">
    <property type="term" value="F:metal ion binding"/>
    <property type="evidence" value="ECO:0007669"/>
    <property type="project" value="UniProtKB-KW"/>
</dbReference>
<keyword evidence="4" id="KW-0456">Lyase</keyword>
<protein>
    <submittedName>
        <fullName evidence="5">Fumarylacetoacetate hydrolase family protein</fullName>
    </submittedName>
    <submittedName>
        <fullName evidence="4">Ureidoglycolate lyase</fullName>
    </submittedName>
</protein>